<keyword evidence="8" id="KW-0963">Cytoplasm</keyword>
<feature type="binding site" evidence="8">
    <location>
        <begin position="10"/>
        <end position="17"/>
    </location>
    <ligand>
        <name>GTP</name>
        <dbReference type="ChEBI" id="CHEBI:37565"/>
    </ligand>
</feature>
<dbReference type="GO" id="GO:0070181">
    <property type="term" value="F:small ribosomal subunit rRNA binding"/>
    <property type="evidence" value="ECO:0007669"/>
    <property type="project" value="UniProtKB-UniRule"/>
</dbReference>
<feature type="domain" description="Era-type G" evidence="12">
    <location>
        <begin position="2"/>
        <end position="169"/>
    </location>
</feature>
<dbReference type="NCBIfam" id="TIGR00231">
    <property type="entry name" value="small_GTP"/>
    <property type="match status" value="1"/>
</dbReference>
<keyword evidence="6 8" id="KW-0342">GTP-binding</keyword>
<keyword evidence="3 8" id="KW-0690">Ribosome biogenesis</keyword>
<evidence type="ECO:0000256" key="2">
    <source>
        <dbReference type="ARBA" id="ARBA00020484"/>
    </source>
</evidence>
<dbReference type="GO" id="GO:0005886">
    <property type="term" value="C:plasma membrane"/>
    <property type="evidence" value="ECO:0007669"/>
    <property type="project" value="UniProtKB-SubCell"/>
</dbReference>
<accession>A0A9D0YZG8</accession>
<sequence>MRSGVVSIVGRPNVGKSTLLNTLLERKLAITSDKAETTRNTILGVYNDDDVQIVFVDTPGIHKPLNRLGTVLNQTAFHAIQDVDVVLFLVDAKTGIGKGDLFILNRLKEANAKVILVLNKIDGMEKDDIFLAIQKASQAYDFAEVVPISALKEKNIKELIKTITPYLSNEGKLYEDDTITNISTKFYVAEIVREKILQKTEKEVPHTVTCYVESLEEEDDLVSIQVCIVVERDNLKKIIIGKRGSMLKRIGSEARKDLEEYFSKKVYLQTYVKTIDNWRDKEKYLIDLGFENHSDF</sequence>
<evidence type="ECO:0000256" key="6">
    <source>
        <dbReference type="ARBA" id="ARBA00023134"/>
    </source>
</evidence>
<dbReference type="PROSITE" id="PS50823">
    <property type="entry name" value="KH_TYPE_2"/>
    <property type="match status" value="1"/>
</dbReference>
<evidence type="ECO:0000256" key="5">
    <source>
        <dbReference type="ARBA" id="ARBA00022884"/>
    </source>
</evidence>
<dbReference type="InterPro" id="IPR005662">
    <property type="entry name" value="GTPase_Era-like"/>
</dbReference>
<keyword evidence="4 8" id="KW-0547">Nucleotide-binding</keyword>
<keyword evidence="8" id="KW-0699">rRNA-binding</keyword>
<gene>
    <name evidence="8 13" type="primary">era</name>
    <name evidence="13" type="ORF">IAC85_04425</name>
</gene>
<dbReference type="AlphaFoldDB" id="A0A9D0YZG8"/>
<dbReference type="NCBIfam" id="TIGR00436">
    <property type="entry name" value="era"/>
    <property type="match status" value="1"/>
</dbReference>
<feature type="region of interest" description="G1" evidence="9">
    <location>
        <begin position="10"/>
        <end position="17"/>
    </location>
</feature>
<keyword evidence="7 8" id="KW-0472">Membrane</keyword>
<feature type="region of interest" description="G4" evidence="9">
    <location>
        <begin position="119"/>
        <end position="122"/>
    </location>
</feature>
<comment type="function">
    <text evidence="8">An essential GTPase that binds both GDP and GTP, with rapid nucleotide exchange. Plays a role in 16S rRNA processing and 30S ribosomal subunit biogenesis and possibly also in cell cycle regulation and energy metabolism.</text>
</comment>
<organism evidence="13 14">
    <name type="scientific">Candidatus Faecenecus gallistercoris</name>
    <dbReference type="NCBI Taxonomy" id="2840793"/>
    <lineage>
        <taxon>Bacteria</taxon>
        <taxon>Bacillati</taxon>
        <taxon>Bacillota</taxon>
        <taxon>Bacillota incertae sedis</taxon>
        <taxon>Candidatus Faecenecus</taxon>
    </lineage>
</organism>
<comment type="caution">
    <text evidence="13">The sequence shown here is derived from an EMBL/GenBank/DDBJ whole genome shotgun (WGS) entry which is preliminary data.</text>
</comment>
<feature type="region of interest" description="G3" evidence="9">
    <location>
        <begin position="57"/>
        <end position="60"/>
    </location>
</feature>
<proteinExistence type="inferred from homology"/>
<dbReference type="CDD" id="cd22534">
    <property type="entry name" value="KH-II_Era"/>
    <property type="match status" value="1"/>
</dbReference>
<evidence type="ECO:0000313" key="14">
    <source>
        <dbReference type="Proteomes" id="UP000886725"/>
    </source>
</evidence>
<dbReference type="Pfam" id="PF01926">
    <property type="entry name" value="MMR_HSR1"/>
    <property type="match status" value="1"/>
</dbReference>
<feature type="domain" description="KH type-2" evidence="11">
    <location>
        <begin position="192"/>
        <end position="276"/>
    </location>
</feature>
<feature type="binding site" evidence="8">
    <location>
        <begin position="119"/>
        <end position="122"/>
    </location>
    <ligand>
        <name>GTP</name>
        <dbReference type="ChEBI" id="CHEBI:37565"/>
    </ligand>
</feature>
<dbReference type="GO" id="GO:0005525">
    <property type="term" value="F:GTP binding"/>
    <property type="evidence" value="ECO:0007669"/>
    <property type="project" value="UniProtKB-UniRule"/>
</dbReference>
<evidence type="ECO:0000259" key="11">
    <source>
        <dbReference type="PROSITE" id="PS50823"/>
    </source>
</evidence>
<dbReference type="Gene3D" id="3.30.300.20">
    <property type="match status" value="1"/>
</dbReference>
<dbReference type="InterPro" id="IPR006073">
    <property type="entry name" value="GTP-bd"/>
</dbReference>
<dbReference type="Gene3D" id="3.40.50.300">
    <property type="entry name" value="P-loop containing nucleotide triphosphate hydrolases"/>
    <property type="match status" value="1"/>
</dbReference>
<feature type="region of interest" description="G2" evidence="9">
    <location>
        <begin position="36"/>
        <end position="40"/>
    </location>
</feature>
<feature type="binding site" evidence="8">
    <location>
        <begin position="57"/>
        <end position="61"/>
    </location>
    <ligand>
        <name>GTP</name>
        <dbReference type="ChEBI" id="CHEBI:37565"/>
    </ligand>
</feature>
<dbReference type="GO" id="GO:0043024">
    <property type="term" value="F:ribosomal small subunit binding"/>
    <property type="evidence" value="ECO:0007669"/>
    <property type="project" value="TreeGrafter"/>
</dbReference>
<comment type="similarity">
    <text evidence="1 8 9 10">Belongs to the TRAFAC class TrmE-Era-EngA-EngB-Septin-like GTPase superfamily. Era GTPase family.</text>
</comment>
<dbReference type="InterPro" id="IPR004044">
    <property type="entry name" value="KH_dom_type_2"/>
</dbReference>
<name>A0A9D0YZG8_9FIRM</name>
<dbReference type="GO" id="GO:0005829">
    <property type="term" value="C:cytosol"/>
    <property type="evidence" value="ECO:0007669"/>
    <property type="project" value="TreeGrafter"/>
</dbReference>
<dbReference type="Pfam" id="PF07650">
    <property type="entry name" value="KH_2"/>
    <property type="match status" value="1"/>
</dbReference>
<evidence type="ECO:0000256" key="3">
    <source>
        <dbReference type="ARBA" id="ARBA00022517"/>
    </source>
</evidence>
<keyword evidence="8" id="KW-1003">Cell membrane</keyword>
<feature type="region of interest" description="G5" evidence="9">
    <location>
        <begin position="148"/>
        <end position="150"/>
    </location>
</feature>
<dbReference type="NCBIfam" id="NF000908">
    <property type="entry name" value="PRK00089.1"/>
    <property type="match status" value="1"/>
</dbReference>
<dbReference type="InterPro" id="IPR009019">
    <property type="entry name" value="KH_sf_prok-type"/>
</dbReference>
<dbReference type="InterPro" id="IPR015946">
    <property type="entry name" value="KH_dom-like_a/b"/>
</dbReference>
<evidence type="ECO:0000256" key="10">
    <source>
        <dbReference type="RuleBase" id="RU003761"/>
    </source>
</evidence>
<dbReference type="InterPro" id="IPR005225">
    <property type="entry name" value="Small_GTP-bd"/>
</dbReference>
<comment type="subcellular location">
    <subcellularLocation>
        <location evidence="8">Cytoplasm</location>
    </subcellularLocation>
    <subcellularLocation>
        <location evidence="8">Cell membrane</location>
        <topology evidence="8">Peripheral membrane protein</topology>
    </subcellularLocation>
</comment>
<reference evidence="13" key="2">
    <citation type="journal article" date="2021" name="PeerJ">
        <title>Extensive microbial diversity within the chicken gut microbiome revealed by metagenomics and culture.</title>
        <authorList>
            <person name="Gilroy R."/>
            <person name="Ravi A."/>
            <person name="Getino M."/>
            <person name="Pursley I."/>
            <person name="Horton D.L."/>
            <person name="Alikhan N.F."/>
            <person name="Baker D."/>
            <person name="Gharbi K."/>
            <person name="Hall N."/>
            <person name="Watson M."/>
            <person name="Adriaenssens E.M."/>
            <person name="Foster-Nyarko E."/>
            <person name="Jarju S."/>
            <person name="Secka A."/>
            <person name="Antonio M."/>
            <person name="Oren A."/>
            <person name="Chaudhuri R.R."/>
            <person name="La Ragione R."/>
            <person name="Hildebrand F."/>
            <person name="Pallen M.J."/>
        </authorList>
    </citation>
    <scope>NUCLEOTIDE SEQUENCE</scope>
    <source>
        <strain evidence="13">CHK165-10780</strain>
    </source>
</reference>
<protein>
    <recommendedName>
        <fullName evidence="2 8">GTPase Era</fullName>
    </recommendedName>
</protein>
<dbReference type="InterPro" id="IPR030388">
    <property type="entry name" value="G_ERA_dom"/>
</dbReference>
<dbReference type="PANTHER" id="PTHR42698">
    <property type="entry name" value="GTPASE ERA"/>
    <property type="match status" value="1"/>
</dbReference>
<reference evidence="13" key="1">
    <citation type="submission" date="2020-10" db="EMBL/GenBank/DDBJ databases">
        <authorList>
            <person name="Gilroy R."/>
        </authorList>
    </citation>
    <scope>NUCLEOTIDE SEQUENCE</scope>
    <source>
        <strain evidence="13">CHK165-10780</strain>
    </source>
</reference>
<dbReference type="InterPro" id="IPR027417">
    <property type="entry name" value="P-loop_NTPase"/>
</dbReference>
<dbReference type="EMBL" id="DVFU01000085">
    <property type="protein sequence ID" value="HIQ64967.1"/>
    <property type="molecule type" value="Genomic_DNA"/>
</dbReference>
<dbReference type="HAMAP" id="MF_00367">
    <property type="entry name" value="GTPase_Era"/>
    <property type="match status" value="1"/>
</dbReference>
<evidence type="ECO:0000256" key="8">
    <source>
        <dbReference type="HAMAP-Rule" id="MF_00367"/>
    </source>
</evidence>
<dbReference type="SUPFAM" id="SSF52540">
    <property type="entry name" value="P-loop containing nucleoside triphosphate hydrolases"/>
    <property type="match status" value="1"/>
</dbReference>
<evidence type="ECO:0000256" key="9">
    <source>
        <dbReference type="PROSITE-ProRule" id="PRU01050"/>
    </source>
</evidence>
<dbReference type="Proteomes" id="UP000886725">
    <property type="component" value="Unassembled WGS sequence"/>
</dbReference>
<dbReference type="GO" id="GO:0003924">
    <property type="term" value="F:GTPase activity"/>
    <property type="evidence" value="ECO:0007669"/>
    <property type="project" value="UniProtKB-UniRule"/>
</dbReference>
<dbReference type="CDD" id="cd04163">
    <property type="entry name" value="Era"/>
    <property type="match status" value="1"/>
</dbReference>
<evidence type="ECO:0000256" key="1">
    <source>
        <dbReference type="ARBA" id="ARBA00007921"/>
    </source>
</evidence>
<dbReference type="PRINTS" id="PR00326">
    <property type="entry name" value="GTP1OBG"/>
</dbReference>
<dbReference type="GO" id="GO:0000028">
    <property type="term" value="P:ribosomal small subunit assembly"/>
    <property type="evidence" value="ECO:0007669"/>
    <property type="project" value="TreeGrafter"/>
</dbReference>
<comment type="subunit">
    <text evidence="8">Monomer.</text>
</comment>
<dbReference type="PROSITE" id="PS51713">
    <property type="entry name" value="G_ERA"/>
    <property type="match status" value="1"/>
</dbReference>
<keyword evidence="5 8" id="KW-0694">RNA-binding</keyword>
<dbReference type="SUPFAM" id="SSF54814">
    <property type="entry name" value="Prokaryotic type KH domain (KH-domain type II)"/>
    <property type="match status" value="1"/>
</dbReference>
<evidence type="ECO:0000256" key="4">
    <source>
        <dbReference type="ARBA" id="ARBA00022741"/>
    </source>
</evidence>
<evidence type="ECO:0000313" key="13">
    <source>
        <dbReference type="EMBL" id="HIQ64967.1"/>
    </source>
</evidence>
<evidence type="ECO:0000256" key="7">
    <source>
        <dbReference type="ARBA" id="ARBA00023136"/>
    </source>
</evidence>
<evidence type="ECO:0000259" key="12">
    <source>
        <dbReference type="PROSITE" id="PS51713"/>
    </source>
</evidence>
<dbReference type="PANTHER" id="PTHR42698:SF1">
    <property type="entry name" value="GTPASE ERA, MITOCHONDRIAL"/>
    <property type="match status" value="1"/>
</dbReference>
<dbReference type="FunFam" id="3.40.50.300:FF:000094">
    <property type="entry name" value="GTPase Era"/>
    <property type="match status" value="1"/>
</dbReference>